<dbReference type="RefSeq" id="WP_158764385.1">
    <property type="nucleotide sequence ID" value="NZ_CP047045.1"/>
</dbReference>
<dbReference type="KEGG" id="tsv:DSM104635_00191"/>
<accession>A0A6I6MI85</accession>
<keyword evidence="1" id="KW-0732">Signal</keyword>
<evidence type="ECO:0000256" key="1">
    <source>
        <dbReference type="SAM" id="SignalP"/>
    </source>
</evidence>
<dbReference type="AlphaFoldDB" id="A0A6I6MI85"/>
<feature type="signal peptide" evidence="1">
    <location>
        <begin position="1"/>
        <end position="23"/>
    </location>
</feature>
<dbReference type="Proteomes" id="UP000431269">
    <property type="component" value="Chromosome"/>
</dbReference>
<gene>
    <name evidence="2" type="ORF">DSM104635_00191</name>
</gene>
<evidence type="ECO:0000313" key="3">
    <source>
        <dbReference type="Proteomes" id="UP000431269"/>
    </source>
</evidence>
<evidence type="ECO:0000313" key="2">
    <source>
        <dbReference type="EMBL" id="QGZ93381.1"/>
    </source>
</evidence>
<reference evidence="3" key="1">
    <citation type="submission" date="2019-12" db="EMBL/GenBank/DDBJ databases">
        <title>Complete genome of Terracaulis silvestris 0127_4.</title>
        <authorList>
            <person name="Vieira S."/>
            <person name="Riedel T."/>
            <person name="Sproer C."/>
            <person name="Pascual J."/>
            <person name="Boedeker C."/>
            <person name="Overmann J."/>
        </authorList>
    </citation>
    <scope>NUCLEOTIDE SEQUENCE [LARGE SCALE GENOMIC DNA]</scope>
    <source>
        <strain evidence="3">0127_4</strain>
    </source>
</reference>
<name>A0A6I6MI85_9CAUL</name>
<keyword evidence="3" id="KW-1185">Reference proteome</keyword>
<sequence>MLARAIFAAFAVFSLGVAPNAGAQTGEAQDQAAAVTGLARTVLDEITTTPSGDKDAVLEAINRATRGVDLAVITEAVCQLRDRRELPQIVGADPGGQARARLTLGRPEVSEALGETCEIARLALASSFGATGGLGSNGRGRAFGLATAAGSPGGGGGSGYVND</sequence>
<organism evidence="2 3">
    <name type="scientific">Terricaulis silvestris</name>
    <dbReference type="NCBI Taxonomy" id="2686094"/>
    <lineage>
        <taxon>Bacteria</taxon>
        <taxon>Pseudomonadati</taxon>
        <taxon>Pseudomonadota</taxon>
        <taxon>Alphaproteobacteria</taxon>
        <taxon>Caulobacterales</taxon>
        <taxon>Caulobacteraceae</taxon>
        <taxon>Terricaulis</taxon>
    </lineage>
</organism>
<proteinExistence type="predicted"/>
<feature type="chain" id="PRO_5026230725" evidence="1">
    <location>
        <begin position="24"/>
        <end position="163"/>
    </location>
</feature>
<protein>
    <submittedName>
        <fullName evidence="2">Uncharacterized protein</fullName>
    </submittedName>
</protein>
<dbReference type="EMBL" id="CP047045">
    <property type="protein sequence ID" value="QGZ93381.1"/>
    <property type="molecule type" value="Genomic_DNA"/>
</dbReference>